<comment type="caution">
    <text evidence="5">The sequence shown here is derived from an EMBL/GenBank/DDBJ whole genome shotgun (WGS) entry which is preliminary data.</text>
</comment>
<dbReference type="GO" id="GO:0030246">
    <property type="term" value="F:carbohydrate binding"/>
    <property type="evidence" value="ECO:0007669"/>
    <property type="project" value="TreeGrafter"/>
</dbReference>
<evidence type="ECO:0000256" key="1">
    <source>
        <dbReference type="ARBA" id="ARBA00004196"/>
    </source>
</evidence>
<dbReference type="EMBL" id="BAGZ01000009">
    <property type="protein sequence ID" value="GAB78520.1"/>
    <property type="molecule type" value="Genomic_DNA"/>
</dbReference>
<dbReference type="Pfam" id="PF13407">
    <property type="entry name" value="Peripla_BP_4"/>
    <property type="match status" value="1"/>
</dbReference>
<dbReference type="Gene3D" id="3.40.50.2300">
    <property type="match status" value="2"/>
</dbReference>
<evidence type="ECO:0000259" key="4">
    <source>
        <dbReference type="Pfam" id="PF13407"/>
    </source>
</evidence>
<evidence type="ECO:0000313" key="6">
    <source>
        <dbReference type="Proteomes" id="UP000008495"/>
    </source>
</evidence>
<dbReference type="GO" id="GO:0030288">
    <property type="term" value="C:outer membrane-bounded periplasmic space"/>
    <property type="evidence" value="ECO:0007669"/>
    <property type="project" value="TreeGrafter"/>
</dbReference>
<accession>K6VT85</accession>
<feature type="region of interest" description="Disordered" evidence="3">
    <location>
        <begin position="1"/>
        <end position="30"/>
    </location>
</feature>
<dbReference type="PANTHER" id="PTHR30036">
    <property type="entry name" value="D-XYLOSE-BINDING PERIPLASMIC PROTEIN"/>
    <property type="match status" value="1"/>
</dbReference>
<protein>
    <recommendedName>
        <fullName evidence="4">Periplasmic binding protein domain-containing protein</fullName>
    </recommendedName>
</protein>
<evidence type="ECO:0000256" key="3">
    <source>
        <dbReference type="SAM" id="MobiDB-lite"/>
    </source>
</evidence>
<sequence length="349" mass="36283">MAAALVATSAACSSGGGKGDESATSASPQPYAPIAEGSSVALALPLGSRVEASAKAALTKAGFKVISRMADRPEDQDHFVGLLLEEKPQVLVVDALDAGRVAGKLEQAKKAGVVVIATGALPRNSESVDYYVGSNPSARGKAQGEAVATAVAGRRPGEPSRVEVFAGRKDDVTARLQFDATMAELKPKQEQKLIEFPGGRTDFDQASVEGGEIGKAVEQVLRDKYGDGAPEGLVAQHDRAALAAVKAAADLKRTVPVVVGAGSSAEGVQALMAGRVAATTWEDQERVGEELSTFVSDLTKKERPSLDKQSLSTGKRDVGTRLIMPVTSVTRAMAKDIYAKDEVLNKLTG</sequence>
<organism evidence="5 6">
    <name type="scientific">Austwickia chelonae NBRC 105200</name>
    <dbReference type="NCBI Taxonomy" id="1184607"/>
    <lineage>
        <taxon>Bacteria</taxon>
        <taxon>Bacillati</taxon>
        <taxon>Actinomycetota</taxon>
        <taxon>Actinomycetes</taxon>
        <taxon>Micrococcales</taxon>
        <taxon>Dermatophilaceae</taxon>
        <taxon>Austwickia</taxon>
    </lineage>
</organism>
<dbReference type="Proteomes" id="UP000008495">
    <property type="component" value="Unassembled WGS sequence"/>
</dbReference>
<dbReference type="STRING" id="100225.SAMN05421595_2793"/>
<evidence type="ECO:0000313" key="5">
    <source>
        <dbReference type="EMBL" id="GAB78520.1"/>
    </source>
</evidence>
<reference evidence="5 6" key="1">
    <citation type="submission" date="2012-08" db="EMBL/GenBank/DDBJ databases">
        <title>Whole genome shotgun sequence of Austwickia chelonae NBRC 105200.</title>
        <authorList>
            <person name="Yoshida I."/>
            <person name="Hosoyama A."/>
            <person name="Tsuchikane K."/>
            <person name="Katsumata H."/>
            <person name="Ando Y."/>
            <person name="Ohji S."/>
            <person name="Hamada M."/>
            <person name="Tamura T."/>
            <person name="Yamazoe A."/>
            <person name="Yamazaki S."/>
            <person name="Fujita N."/>
        </authorList>
    </citation>
    <scope>NUCLEOTIDE SEQUENCE [LARGE SCALE GENOMIC DNA]</scope>
    <source>
        <strain evidence="5 6">NBRC 105200</strain>
    </source>
</reference>
<comment type="subcellular location">
    <subcellularLocation>
        <location evidence="1">Cell envelope</location>
    </subcellularLocation>
</comment>
<dbReference type="PANTHER" id="PTHR30036:SF1">
    <property type="entry name" value="D-XYLOSE-BINDING PERIPLASMIC PROTEIN"/>
    <property type="match status" value="1"/>
</dbReference>
<name>K6VT85_9MICO</name>
<dbReference type="AlphaFoldDB" id="K6VT85"/>
<keyword evidence="6" id="KW-1185">Reference proteome</keyword>
<feature type="domain" description="Periplasmic binding protein" evidence="4">
    <location>
        <begin position="50"/>
        <end position="298"/>
    </location>
</feature>
<gene>
    <name evidence="5" type="ORF">AUCHE_09_01250</name>
</gene>
<dbReference type="eggNOG" id="COG4213">
    <property type="taxonomic scope" value="Bacteria"/>
</dbReference>
<dbReference type="SUPFAM" id="SSF53822">
    <property type="entry name" value="Periplasmic binding protein-like I"/>
    <property type="match status" value="1"/>
</dbReference>
<evidence type="ECO:0000256" key="2">
    <source>
        <dbReference type="ARBA" id="ARBA00022729"/>
    </source>
</evidence>
<dbReference type="InterPro" id="IPR050555">
    <property type="entry name" value="Bact_Solute-Bind_Prot2"/>
</dbReference>
<dbReference type="InterPro" id="IPR025997">
    <property type="entry name" value="SBP_2_dom"/>
</dbReference>
<proteinExistence type="predicted"/>
<keyword evidence="2" id="KW-0732">Signal</keyword>
<feature type="compositionally biased region" description="Low complexity" evidence="3">
    <location>
        <begin position="1"/>
        <end position="13"/>
    </location>
</feature>
<dbReference type="InterPro" id="IPR028082">
    <property type="entry name" value="Peripla_BP_I"/>
</dbReference>